<evidence type="ECO:0000313" key="1">
    <source>
        <dbReference type="EMBL" id="KAK6914988.1"/>
    </source>
</evidence>
<gene>
    <name evidence="1" type="ORF">RJ641_020105</name>
</gene>
<proteinExistence type="predicted"/>
<dbReference type="EMBL" id="JBAMMX010000025">
    <property type="protein sequence ID" value="KAK6914988.1"/>
    <property type="molecule type" value="Genomic_DNA"/>
</dbReference>
<organism evidence="1 2">
    <name type="scientific">Dillenia turbinata</name>
    <dbReference type="NCBI Taxonomy" id="194707"/>
    <lineage>
        <taxon>Eukaryota</taxon>
        <taxon>Viridiplantae</taxon>
        <taxon>Streptophyta</taxon>
        <taxon>Embryophyta</taxon>
        <taxon>Tracheophyta</taxon>
        <taxon>Spermatophyta</taxon>
        <taxon>Magnoliopsida</taxon>
        <taxon>eudicotyledons</taxon>
        <taxon>Gunneridae</taxon>
        <taxon>Pentapetalae</taxon>
        <taxon>Dilleniales</taxon>
        <taxon>Dilleniaceae</taxon>
        <taxon>Dillenia</taxon>
    </lineage>
</organism>
<dbReference type="Proteomes" id="UP001370490">
    <property type="component" value="Unassembled WGS sequence"/>
</dbReference>
<name>A0AAN8YZ93_9MAGN</name>
<protein>
    <submittedName>
        <fullName evidence="1">Uncharacterized protein</fullName>
    </submittedName>
</protein>
<reference evidence="1 2" key="1">
    <citation type="submission" date="2023-12" db="EMBL/GenBank/DDBJ databases">
        <title>A high-quality genome assembly for Dillenia turbinata (Dilleniales).</title>
        <authorList>
            <person name="Chanderbali A."/>
        </authorList>
    </citation>
    <scope>NUCLEOTIDE SEQUENCE [LARGE SCALE GENOMIC DNA]</scope>
    <source>
        <strain evidence="1">LSX21</strain>
        <tissue evidence="1">Leaf</tissue>
    </source>
</reference>
<comment type="caution">
    <text evidence="1">The sequence shown here is derived from an EMBL/GenBank/DDBJ whole genome shotgun (WGS) entry which is preliminary data.</text>
</comment>
<sequence length="156" mass="17982">MKLVTRRYCRPESGSGLLEKELTFEIPPHQVVLVHHAAYKRLSGIIVLAHVYPKIRSSRNGDEAFPTIPFYGEDHYPNGTPDAKKIRANFDSNYLRMKKEIHLTYKHGDTEVGFQSDERQLPRHISLCFCGKLNEPMGETEARAQEMQLLLYHAML</sequence>
<accession>A0AAN8YZ93</accession>
<dbReference type="AlphaFoldDB" id="A0AAN8YZ93"/>
<keyword evidence="2" id="KW-1185">Reference proteome</keyword>
<evidence type="ECO:0000313" key="2">
    <source>
        <dbReference type="Proteomes" id="UP001370490"/>
    </source>
</evidence>